<reference evidence="1 2" key="1">
    <citation type="submission" date="2019-07" db="EMBL/GenBank/DDBJ databases">
        <title>Microbispora hainanensis DSM 45428.</title>
        <authorList>
            <person name="Thawai C."/>
        </authorList>
    </citation>
    <scope>NUCLEOTIDE SEQUENCE [LARGE SCALE GENOMIC DNA]</scope>
    <source>
        <strain evidence="1 2">DSM 45428</strain>
    </source>
</reference>
<evidence type="ECO:0000313" key="1">
    <source>
        <dbReference type="EMBL" id="TQS09395.1"/>
    </source>
</evidence>
<dbReference type="Proteomes" id="UP000316541">
    <property type="component" value="Unassembled WGS sequence"/>
</dbReference>
<organism evidence="1 2">
    <name type="scientific">Microbispora hainanensis</name>
    <dbReference type="NCBI Taxonomy" id="568844"/>
    <lineage>
        <taxon>Bacteria</taxon>
        <taxon>Bacillati</taxon>
        <taxon>Actinomycetota</taxon>
        <taxon>Actinomycetes</taxon>
        <taxon>Streptosporangiales</taxon>
        <taxon>Streptosporangiaceae</taxon>
        <taxon>Microbispora</taxon>
    </lineage>
</organism>
<name>A0A544XY11_9ACTN</name>
<dbReference type="Pfam" id="PF15589">
    <property type="entry name" value="Imm21"/>
    <property type="match status" value="1"/>
</dbReference>
<comment type="caution">
    <text evidence="1">The sequence shown here is derived from an EMBL/GenBank/DDBJ whole genome shotgun (WGS) entry which is preliminary data.</text>
</comment>
<sequence length="173" mass="18909">MTVNDPKHAESGGLTWVDTLGGPHILVPQSALPYWHGAPMDSSEDEGDYGRACSVQSYIGPIQVGPAEALVISEPWLTTFLAERKALIRWVGANSEQELVDVATEVMDAGSVPEGEELTYTVDEPLILFDSAYGHDDIASEEHLVVDLAPGRYTVRAAYVEHPRAYLILVRFT</sequence>
<gene>
    <name evidence="1" type="ORF">FLX08_38540</name>
</gene>
<accession>A0A544XY11</accession>
<dbReference type="AlphaFoldDB" id="A0A544XY11"/>
<evidence type="ECO:0000313" key="2">
    <source>
        <dbReference type="Proteomes" id="UP000316541"/>
    </source>
</evidence>
<dbReference type="InterPro" id="IPR028961">
    <property type="entry name" value="Imm21"/>
</dbReference>
<dbReference type="RefSeq" id="WP_142625204.1">
    <property type="nucleotide sequence ID" value="NZ_VIRM01000087.1"/>
</dbReference>
<protein>
    <recommendedName>
        <fullName evidence="3">Immunity protein 21 of polymorphic toxin system</fullName>
    </recommendedName>
</protein>
<dbReference type="EMBL" id="VIRM01000087">
    <property type="protein sequence ID" value="TQS09395.1"/>
    <property type="molecule type" value="Genomic_DNA"/>
</dbReference>
<evidence type="ECO:0008006" key="3">
    <source>
        <dbReference type="Google" id="ProtNLM"/>
    </source>
</evidence>
<proteinExistence type="predicted"/>